<gene>
    <name evidence="2" type="ORF">E2562_011100</name>
</gene>
<reference evidence="2 3" key="1">
    <citation type="submission" date="2019-11" db="EMBL/GenBank/DDBJ databases">
        <title>Whole genome sequence of Oryza granulata.</title>
        <authorList>
            <person name="Li W."/>
        </authorList>
    </citation>
    <scope>NUCLEOTIDE SEQUENCE [LARGE SCALE GENOMIC DNA]</scope>
    <source>
        <strain evidence="3">cv. Menghai</strain>
        <tissue evidence="2">Leaf</tissue>
    </source>
</reference>
<protein>
    <submittedName>
        <fullName evidence="2">Uncharacterized protein</fullName>
    </submittedName>
</protein>
<keyword evidence="3" id="KW-1185">Reference proteome</keyword>
<organism evidence="2 3">
    <name type="scientific">Oryza meyeriana var. granulata</name>
    <dbReference type="NCBI Taxonomy" id="110450"/>
    <lineage>
        <taxon>Eukaryota</taxon>
        <taxon>Viridiplantae</taxon>
        <taxon>Streptophyta</taxon>
        <taxon>Embryophyta</taxon>
        <taxon>Tracheophyta</taxon>
        <taxon>Spermatophyta</taxon>
        <taxon>Magnoliopsida</taxon>
        <taxon>Liliopsida</taxon>
        <taxon>Poales</taxon>
        <taxon>Poaceae</taxon>
        <taxon>BOP clade</taxon>
        <taxon>Oryzoideae</taxon>
        <taxon>Oryzeae</taxon>
        <taxon>Oryzinae</taxon>
        <taxon>Oryza</taxon>
        <taxon>Oryza meyeriana</taxon>
    </lineage>
</organism>
<dbReference type="Proteomes" id="UP000479710">
    <property type="component" value="Unassembled WGS sequence"/>
</dbReference>
<dbReference type="AlphaFoldDB" id="A0A6G1EWK6"/>
<feature type="compositionally biased region" description="Basic and acidic residues" evidence="1">
    <location>
        <begin position="1"/>
        <end position="15"/>
    </location>
</feature>
<proteinExistence type="predicted"/>
<evidence type="ECO:0000256" key="1">
    <source>
        <dbReference type="SAM" id="MobiDB-lite"/>
    </source>
</evidence>
<sequence length="125" mass="13483">MAALRRAEERGERRGVRLGVHGGSRRRAKESRGQETCGAPAALTEPGDNEKGDKLLVRRTAMSYMRYGVIEVEVGTLQRAHRRRGVAVAAEQGCAGDDGKEETMATTRATEVLCSQGKNPVGFIG</sequence>
<accession>A0A6G1EWK6</accession>
<evidence type="ECO:0000313" key="2">
    <source>
        <dbReference type="EMBL" id="KAF0929016.1"/>
    </source>
</evidence>
<evidence type="ECO:0000313" key="3">
    <source>
        <dbReference type="Proteomes" id="UP000479710"/>
    </source>
</evidence>
<comment type="caution">
    <text evidence="2">The sequence shown here is derived from an EMBL/GenBank/DDBJ whole genome shotgun (WGS) entry which is preliminary data.</text>
</comment>
<dbReference type="EMBL" id="SPHZ02000002">
    <property type="protein sequence ID" value="KAF0929016.1"/>
    <property type="molecule type" value="Genomic_DNA"/>
</dbReference>
<name>A0A6G1EWK6_9ORYZ</name>
<feature type="region of interest" description="Disordered" evidence="1">
    <location>
        <begin position="1"/>
        <end position="51"/>
    </location>
</feature>